<dbReference type="InterPro" id="IPR017438">
    <property type="entry name" value="ATP-NAD_kinase_N"/>
</dbReference>
<dbReference type="STRING" id="1423801.FD50_GL001157"/>
<keyword evidence="7" id="KW-1185">Reference proteome</keyword>
<protein>
    <recommendedName>
        <fullName evidence="5">DAGKc domain-containing protein</fullName>
    </recommendedName>
</protein>
<sequence length="299" mass="32943">MTGGKKMEKKTLLFFNSNAGDGQAQQIAVEMQQKLEQKGAQIIELNTKTRAEAIVGLQEMLRQKQLAKIVCIGGDGTLNIVATALVHAHAQVPVGLIPAGTVNNFAQKWQIPLEPRAAIDLILRGNQRRVDIGECNGTAIVSSLLFGSLAELSNDVQQRQKQKFGLAVYGWSALKHLGKRQSAELLFFNQTFSLRAKVWVCLMTTSNYVGGYQYLGKTSAGLHVTMLNNMKINKLLNYGFFALTGNLRRSSTLTSFDIKEVIIKPVAKQAVSVRIDGDEGPQLPAKISWLPHFMTIYVK</sequence>
<accession>A0A0R1V7F7</accession>
<evidence type="ECO:0000313" key="7">
    <source>
        <dbReference type="Proteomes" id="UP000051166"/>
    </source>
</evidence>
<dbReference type="Pfam" id="PF00781">
    <property type="entry name" value="DAGK_cat"/>
    <property type="match status" value="1"/>
</dbReference>
<comment type="caution">
    <text evidence="6">The sequence shown here is derived from an EMBL/GenBank/DDBJ whole genome shotgun (WGS) entry which is preliminary data.</text>
</comment>
<dbReference type="InterPro" id="IPR050187">
    <property type="entry name" value="Lipid_Phosphate_FormReg"/>
</dbReference>
<dbReference type="GO" id="GO:0005524">
    <property type="term" value="F:ATP binding"/>
    <property type="evidence" value="ECO:0007669"/>
    <property type="project" value="UniProtKB-KW"/>
</dbReference>
<dbReference type="InterPro" id="IPR016064">
    <property type="entry name" value="NAD/diacylglycerol_kinase_sf"/>
</dbReference>
<keyword evidence="3" id="KW-0547">Nucleotide-binding</keyword>
<proteinExistence type="inferred from homology"/>
<dbReference type="PATRIC" id="fig|1423801.4.peg.1180"/>
<dbReference type="Proteomes" id="UP000051166">
    <property type="component" value="Unassembled WGS sequence"/>
</dbReference>
<dbReference type="SMART" id="SM00046">
    <property type="entry name" value="DAGKc"/>
    <property type="match status" value="1"/>
</dbReference>
<dbReference type="PROSITE" id="PS50146">
    <property type="entry name" value="DAGK"/>
    <property type="match status" value="1"/>
</dbReference>
<feature type="domain" description="DAGKc" evidence="5">
    <location>
        <begin position="6"/>
        <end position="139"/>
    </location>
</feature>
<comment type="cofactor">
    <cofactor evidence="1">
        <name>Mg(2+)</name>
        <dbReference type="ChEBI" id="CHEBI:18420"/>
    </cofactor>
</comment>
<dbReference type="AlphaFoldDB" id="A0A0R1V7F7"/>
<evidence type="ECO:0000256" key="2">
    <source>
        <dbReference type="ARBA" id="ARBA00005983"/>
    </source>
</evidence>
<dbReference type="Gene3D" id="3.40.50.10330">
    <property type="entry name" value="Probable inorganic polyphosphate/atp-NAD kinase, domain 1"/>
    <property type="match status" value="1"/>
</dbReference>
<name>A0A0R1V7F7_9LACO</name>
<reference evidence="6 7" key="1">
    <citation type="journal article" date="2015" name="Genome Announc.">
        <title>Expanding the biotechnology potential of lactobacilli through comparative genomics of 213 strains and associated genera.</title>
        <authorList>
            <person name="Sun Z."/>
            <person name="Harris H.M."/>
            <person name="McCann A."/>
            <person name="Guo C."/>
            <person name="Argimon S."/>
            <person name="Zhang W."/>
            <person name="Yang X."/>
            <person name="Jeffery I.B."/>
            <person name="Cooney J.C."/>
            <person name="Kagawa T.F."/>
            <person name="Liu W."/>
            <person name="Song Y."/>
            <person name="Salvetti E."/>
            <person name="Wrobel A."/>
            <person name="Rasinkangas P."/>
            <person name="Parkhill J."/>
            <person name="Rea M.C."/>
            <person name="O'Sullivan O."/>
            <person name="Ritari J."/>
            <person name="Douillard F.P."/>
            <person name="Paul Ross R."/>
            <person name="Yang R."/>
            <person name="Briner A.E."/>
            <person name="Felis G.E."/>
            <person name="de Vos W.M."/>
            <person name="Barrangou R."/>
            <person name="Klaenhammer T.R."/>
            <person name="Caufield P.W."/>
            <person name="Cui Y."/>
            <person name="Zhang H."/>
            <person name="O'Toole P.W."/>
        </authorList>
    </citation>
    <scope>NUCLEOTIDE SEQUENCE [LARGE SCALE GENOMIC DNA]</scope>
    <source>
        <strain evidence="6 7">DSM 16230</strain>
    </source>
</reference>
<evidence type="ECO:0000313" key="6">
    <source>
        <dbReference type="EMBL" id="KRL97787.1"/>
    </source>
</evidence>
<dbReference type="PANTHER" id="PTHR12358">
    <property type="entry name" value="SPHINGOSINE KINASE"/>
    <property type="match status" value="1"/>
</dbReference>
<dbReference type="EMBL" id="AZFQ01000049">
    <property type="protein sequence ID" value="KRL97787.1"/>
    <property type="molecule type" value="Genomic_DNA"/>
</dbReference>
<dbReference type="PANTHER" id="PTHR12358:SF54">
    <property type="entry name" value="SPHINGOSINE KINASE RELATED PROTEIN"/>
    <property type="match status" value="1"/>
</dbReference>
<comment type="similarity">
    <text evidence="2">Belongs to the diacylglycerol/lipid kinase family.</text>
</comment>
<organism evidence="6 7">
    <name type="scientific">Liquorilactobacillus satsumensis DSM 16230 = JCM 12392</name>
    <dbReference type="NCBI Taxonomy" id="1423801"/>
    <lineage>
        <taxon>Bacteria</taxon>
        <taxon>Bacillati</taxon>
        <taxon>Bacillota</taxon>
        <taxon>Bacilli</taxon>
        <taxon>Lactobacillales</taxon>
        <taxon>Lactobacillaceae</taxon>
        <taxon>Liquorilactobacillus</taxon>
    </lineage>
</organism>
<keyword evidence="4" id="KW-0067">ATP-binding</keyword>
<evidence type="ECO:0000256" key="1">
    <source>
        <dbReference type="ARBA" id="ARBA00001946"/>
    </source>
</evidence>
<dbReference type="InterPro" id="IPR001206">
    <property type="entry name" value="Diacylglycerol_kinase_cat_dom"/>
</dbReference>
<evidence type="ECO:0000256" key="4">
    <source>
        <dbReference type="ARBA" id="ARBA00022840"/>
    </source>
</evidence>
<evidence type="ECO:0000259" key="5">
    <source>
        <dbReference type="PROSITE" id="PS50146"/>
    </source>
</evidence>
<dbReference type="SUPFAM" id="SSF111331">
    <property type="entry name" value="NAD kinase/diacylglycerol kinase-like"/>
    <property type="match status" value="1"/>
</dbReference>
<dbReference type="GO" id="GO:0016301">
    <property type="term" value="F:kinase activity"/>
    <property type="evidence" value="ECO:0007669"/>
    <property type="project" value="InterPro"/>
</dbReference>
<evidence type="ECO:0000256" key="3">
    <source>
        <dbReference type="ARBA" id="ARBA00022741"/>
    </source>
</evidence>
<dbReference type="Gene3D" id="2.60.200.40">
    <property type="match status" value="1"/>
</dbReference>
<gene>
    <name evidence="6" type="ORF">FD50_GL001157</name>
</gene>